<comment type="caution">
    <text evidence="1">The sequence shown here is derived from an EMBL/GenBank/DDBJ whole genome shotgun (WGS) entry which is preliminary data.</text>
</comment>
<name>A0AAV7HX88_COTGL</name>
<organism evidence="1 2">
    <name type="scientific">Cotesia glomerata</name>
    <name type="common">Lepidopteran parasitic wasp</name>
    <name type="synonym">Apanteles glomeratus</name>
    <dbReference type="NCBI Taxonomy" id="32391"/>
    <lineage>
        <taxon>Eukaryota</taxon>
        <taxon>Metazoa</taxon>
        <taxon>Ecdysozoa</taxon>
        <taxon>Arthropoda</taxon>
        <taxon>Hexapoda</taxon>
        <taxon>Insecta</taxon>
        <taxon>Pterygota</taxon>
        <taxon>Neoptera</taxon>
        <taxon>Endopterygota</taxon>
        <taxon>Hymenoptera</taxon>
        <taxon>Apocrita</taxon>
        <taxon>Ichneumonoidea</taxon>
        <taxon>Braconidae</taxon>
        <taxon>Microgastrinae</taxon>
        <taxon>Cotesia</taxon>
    </lineage>
</organism>
<protein>
    <submittedName>
        <fullName evidence="1">Uncharacterized protein</fullName>
    </submittedName>
</protein>
<dbReference type="Proteomes" id="UP000826195">
    <property type="component" value="Unassembled WGS sequence"/>
</dbReference>
<gene>
    <name evidence="1" type="ORF">KQX54_011953</name>
</gene>
<dbReference type="AlphaFoldDB" id="A0AAV7HX88"/>
<sequence>MEQATSTNGIDGVPIKGFAKAIAGLVSRSVIRFISRITVNKICIYLASKEVAEVLVNDHKTVRVNEIPLKIRPLITHNKRVIISNVPPITPHAFLVDVLSKYNIKLMSPITFLRVGINDEGFAHILKEHLAKVCLENINNVDKENQKSSDNNNIFKSLAKNDEIKDQMQVEEPDILNQAYKEKKNLNNKRPLSVSTSTSADITIENKKTEKVSVMDNYKFKSPANTSEDTHKPKKRLITNHKEKDKQDNYNDLDSLSAIIDSNPVKFKFNFLEFKNFVERTVGRKNISAIVNEFTKDTTGLAANLTELFPLLRTRSMKNRFTRIKNLITFDLLDKDFNESLSENMSGSKDGM</sequence>
<proteinExistence type="predicted"/>
<evidence type="ECO:0000313" key="2">
    <source>
        <dbReference type="Proteomes" id="UP000826195"/>
    </source>
</evidence>
<reference evidence="1 2" key="1">
    <citation type="journal article" date="2021" name="J. Hered.">
        <title>A chromosome-level genome assembly of the parasitoid wasp, Cotesia glomerata (Hymenoptera: Braconidae).</title>
        <authorList>
            <person name="Pinto B.J."/>
            <person name="Weis J.J."/>
            <person name="Gamble T."/>
            <person name="Ode P.J."/>
            <person name="Paul R."/>
            <person name="Zaspel J.M."/>
        </authorList>
    </citation>
    <scope>NUCLEOTIDE SEQUENCE [LARGE SCALE GENOMIC DNA]</scope>
    <source>
        <strain evidence="1">CgM1</strain>
    </source>
</reference>
<dbReference type="EMBL" id="JAHXZJ010001864">
    <property type="protein sequence ID" value="KAH0549663.1"/>
    <property type="molecule type" value="Genomic_DNA"/>
</dbReference>
<keyword evidence="2" id="KW-1185">Reference proteome</keyword>
<evidence type="ECO:0000313" key="1">
    <source>
        <dbReference type="EMBL" id="KAH0549663.1"/>
    </source>
</evidence>
<accession>A0AAV7HX88</accession>